<feature type="domain" description="HTH gntR-type" evidence="4">
    <location>
        <begin position="9"/>
        <end position="77"/>
    </location>
</feature>
<dbReference type="EMBL" id="VIVK01000003">
    <property type="protein sequence ID" value="TWD73482.1"/>
    <property type="molecule type" value="Genomic_DNA"/>
</dbReference>
<dbReference type="Proteomes" id="UP000318380">
    <property type="component" value="Unassembled WGS sequence"/>
</dbReference>
<evidence type="ECO:0000256" key="1">
    <source>
        <dbReference type="ARBA" id="ARBA00023015"/>
    </source>
</evidence>
<evidence type="ECO:0000256" key="2">
    <source>
        <dbReference type="ARBA" id="ARBA00023125"/>
    </source>
</evidence>
<dbReference type="CDD" id="cd07377">
    <property type="entry name" value="WHTH_GntR"/>
    <property type="match status" value="1"/>
</dbReference>
<dbReference type="InterPro" id="IPR011663">
    <property type="entry name" value="UTRA"/>
</dbReference>
<evidence type="ECO:0000313" key="6">
    <source>
        <dbReference type="Proteomes" id="UP000318380"/>
    </source>
</evidence>
<organism evidence="5 6">
    <name type="scientific">Kribbella amoyensis</name>
    <dbReference type="NCBI Taxonomy" id="996641"/>
    <lineage>
        <taxon>Bacteria</taxon>
        <taxon>Bacillati</taxon>
        <taxon>Actinomycetota</taxon>
        <taxon>Actinomycetes</taxon>
        <taxon>Propionibacteriales</taxon>
        <taxon>Kribbellaceae</taxon>
        <taxon>Kribbella</taxon>
    </lineage>
</organism>
<name>A0A561B3W6_9ACTN</name>
<dbReference type="InterPro" id="IPR000524">
    <property type="entry name" value="Tscrpt_reg_HTH_GntR"/>
</dbReference>
<dbReference type="AlphaFoldDB" id="A0A561B3W6"/>
<dbReference type="GO" id="GO:0003677">
    <property type="term" value="F:DNA binding"/>
    <property type="evidence" value="ECO:0007669"/>
    <property type="project" value="UniProtKB-KW"/>
</dbReference>
<comment type="caution">
    <text evidence="5">The sequence shown here is derived from an EMBL/GenBank/DDBJ whole genome shotgun (WGS) entry which is preliminary data.</text>
</comment>
<dbReference type="SUPFAM" id="SSF64288">
    <property type="entry name" value="Chorismate lyase-like"/>
    <property type="match status" value="1"/>
</dbReference>
<dbReference type="Gene3D" id="3.40.1410.10">
    <property type="entry name" value="Chorismate lyase-like"/>
    <property type="match status" value="1"/>
</dbReference>
<dbReference type="PROSITE" id="PS50949">
    <property type="entry name" value="HTH_GNTR"/>
    <property type="match status" value="1"/>
</dbReference>
<protein>
    <submittedName>
        <fullName evidence="5">DNA-binding GntR family transcriptional regulator</fullName>
    </submittedName>
</protein>
<dbReference type="GO" id="GO:0045892">
    <property type="term" value="P:negative regulation of DNA-templated transcription"/>
    <property type="evidence" value="ECO:0007669"/>
    <property type="project" value="TreeGrafter"/>
</dbReference>
<dbReference type="RefSeq" id="WP_145814657.1">
    <property type="nucleotide sequence ID" value="NZ_VIVK01000003.1"/>
</dbReference>
<keyword evidence="3" id="KW-0804">Transcription</keyword>
<keyword evidence="6" id="KW-1185">Reference proteome</keyword>
<dbReference type="InterPro" id="IPR028978">
    <property type="entry name" value="Chorismate_lyase_/UTRA_dom_sf"/>
</dbReference>
<evidence type="ECO:0000259" key="4">
    <source>
        <dbReference type="PROSITE" id="PS50949"/>
    </source>
</evidence>
<gene>
    <name evidence="5" type="ORF">FB561_7375</name>
</gene>
<reference evidence="5 6" key="1">
    <citation type="submission" date="2019-06" db="EMBL/GenBank/DDBJ databases">
        <title>Sequencing the genomes of 1000 actinobacteria strains.</title>
        <authorList>
            <person name="Klenk H.-P."/>
        </authorList>
    </citation>
    <scope>NUCLEOTIDE SEQUENCE [LARGE SCALE GENOMIC DNA]</scope>
    <source>
        <strain evidence="5 6">DSM 24683</strain>
    </source>
</reference>
<evidence type="ECO:0000313" key="5">
    <source>
        <dbReference type="EMBL" id="TWD73482.1"/>
    </source>
</evidence>
<dbReference type="InterPro" id="IPR050679">
    <property type="entry name" value="Bact_HTH_transcr_reg"/>
</dbReference>
<evidence type="ECO:0000256" key="3">
    <source>
        <dbReference type="ARBA" id="ARBA00023163"/>
    </source>
</evidence>
<dbReference type="PANTHER" id="PTHR44846">
    <property type="entry name" value="MANNOSYL-D-GLYCERATE TRANSPORT/METABOLISM SYSTEM REPRESSOR MNGR-RELATED"/>
    <property type="match status" value="1"/>
</dbReference>
<accession>A0A561B3W6</accession>
<keyword evidence="1" id="KW-0805">Transcription regulation</keyword>
<dbReference type="Gene3D" id="1.10.10.10">
    <property type="entry name" value="Winged helix-like DNA-binding domain superfamily/Winged helix DNA-binding domain"/>
    <property type="match status" value="1"/>
</dbReference>
<keyword evidence="2 5" id="KW-0238">DNA-binding</keyword>
<proteinExistence type="predicted"/>
<dbReference type="Pfam" id="PF00392">
    <property type="entry name" value="GntR"/>
    <property type="match status" value="1"/>
</dbReference>
<dbReference type="SUPFAM" id="SSF46785">
    <property type="entry name" value="Winged helix' DNA-binding domain"/>
    <property type="match status" value="1"/>
</dbReference>
<dbReference type="InterPro" id="IPR036388">
    <property type="entry name" value="WH-like_DNA-bd_sf"/>
</dbReference>
<sequence length="255" mass="28155">MPPKLERPAPPYQQIATEIRTRISSGELQAGDLVPSVRSLMREWGVAIATAQRALSTLRAEGYIKPERGVGSIVTTEEERGRAANDRVDNSRRTGKIYPTGSYAKITEAVIDEASEQVADALGLKPGDPVIRRVRTTYRSDDRPASASTSYYRGHLAKTAPLLLSAERIREGTFAYIANILKREIDAWQDQFEPAAASAEQAEKLGLDEGALIMVGRNWIYDDTGDVLEYGESITFGRVTYRGRLGDSPTRVQRP</sequence>
<dbReference type="SMART" id="SM00345">
    <property type="entry name" value="HTH_GNTR"/>
    <property type="match status" value="1"/>
</dbReference>
<dbReference type="PANTHER" id="PTHR44846:SF17">
    <property type="entry name" value="GNTR-FAMILY TRANSCRIPTIONAL REGULATOR"/>
    <property type="match status" value="1"/>
</dbReference>
<dbReference type="Pfam" id="PF07702">
    <property type="entry name" value="UTRA"/>
    <property type="match status" value="2"/>
</dbReference>
<dbReference type="SMART" id="SM00866">
    <property type="entry name" value="UTRA"/>
    <property type="match status" value="1"/>
</dbReference>
<dbReference type="GO" id="GO:0003700">
    <property type="term" value="F:DNA-binding transcription factor activity"/>
    <property type="evidence" value="ECO:0007669"/>
    <property type="project" value="InterPro"/>
</dbReference>
<dbReference type="OrthoDB" id="4307011at2"/>
<dbReference type="InterPro" id="IPR036390">
    <property type="entry name" value="WH_DNA-bd_sf"/>
</dbReference>